<evidence type="ECO:0000259" key="1">
    <source>
        <dbReference type="Pfam" id="PF13476"/>
    </source>
</evidence>
<dbReference type="Pfam" id="PF13476">
    <property type="entry name" value="AAA_23"/>
    <property type="match status" value="1"/>
</dbReference>
<protein>
    <submittedName>
        <fullName evidence="2">AAA domain-containing protein</fullName>
    </submittedName>
</protein>
<name>A0A1H6S7E6_9FIRM</name>
<dbReference type="Proteomes" id="UP000183028">
    <property type="component" value="Unassembled WGS sequence"/>
</dbReference>
<sequence>MILEYRFYLILLLTEINIMNQQIIQGVRFHPDQMEEGSYLRHINAFQHFTQLSFSKPITFFVGENGSGKSTLLQAMAIASHFNPEGGTRNYHFSTY</sequence>
<dbReference type="InterPro" id="IPR027417">
    <property type="entry name" value="P-loop_NTPase"/>
</dbReference>
<evidence type="ECO:0000313" key="2">
    <source>
        <dbReference type="EMBL" id="SEI59352.1"/>
    </source>
</evidence>
<dbReference type="AlphaFoldDB" id="A0A1H6S7E6"/>
<dbReference type="InterPro" id="IPR038729">
    <property type="entry name" value="Rad50/SbcC_AAA"/>
</dbReference>
<dbReference type="eggNOG" id="COG3910">
    <property type="taxonomic scope" value="Bacteria"/>
</dbReference>
<dbReference type="GO" id="GO:0016887">
    <property type="term" value="F:ATP hydrolysis activity"/>
    <property type="evidence" value="ECO:0007669"/>
    <property type="project" value="InterPro"/>
</dbReference>
<dbReference type="Gene3D" id="3.40.50.300">
    <property type="entry name" value="P-loop containing nucleotide triphosphate hydrolases"/>
    <property type="match status" value="1"/>
</dbReference>
<accession>A0A1H6S7E6</accession>
<evidence type="ECO:0000313" key="3">
    <source>
        <dbReference type="Proteomes" id="UP000183028"/>
    </source>
</evidence>
<feature type="domain" description="Rad50/SbcC-type AAA" evidence="1">
    <location>
        <begin position="40"/>
        <end position="79"/>
    </location>
</feature>
<dbReference type="GO" id="GO:0006302">
    <property type="term" value="P:double-strand break repair"/>
    <property type="evidence" value="ECO:0007669"/>
    <property type="project" value="InterPro"/>
</dbReference>
<proteinExistence type="predicted"/>
<dbReference type="EMBL" id="FNYK01000011">
    <property type="protein sequence ID" value="SEI59352.1"/>
    <property type="molecule type" value="Genomic_DNA"/>
</dbReference>
<dbReference type="SUPFAM" id="SSF52540">
    <property type="entry name" value="P-loop containing nucleoside triphosphate hydrolases"/>
    <property type="match status" value="1"/>
</dbReference>
<organism evidence="2 3">
    <name type="scientific">Sharpea azabuensis</name>
    <dbReference type="NCBI Taxonomy" id="322505"/>
    <lineage>
        <taxon>Bacteria</taxon>
        <taxon>Bacillati</taxon>
        <taxon>Bacillota</taxon>
        <taxon>Erysipelotrichia</taxon>
        <taxon>Erysipelotrichales</taxon>
        <taxon>Coprobacillaceae</taxon>
        <taxon>Sharpea</taxon>
    </lineage>
</organism>
<reference evidence="3" key="1">
    <citation type="submission" date="2016-10" db="EMBL/GenBank/DDBJ databases">
        <authorList>
            <person name="Varghese N."/>
        </authorList>
    </citation>
    <scope>NUCLEOTIDE SEQUENCE [LARGE SCALE GENOMIC DNA]</scope>
    <source>
        <strain evidence="3">DSM 20406</strain>
    </source>
</reference>
<gene>
    <name evidence="2" type="ORF">SAMN04487834_101128</name>
</gene>
<keyword evidence="3" id="KW-1185">Reference proteome</keyword>